<name>A0A930I0S8_9BACT</name>
<reference evidence="1" key="1">
    <citation type="submission" date="2020-04" db="EMBL/GenBank/DDBJ databases">
        <title>Deep metagenomics examines the oral microbiome during advanced dental caries in children, revealing novel taxa and co-occurrences with host molecules.</title>
        <authorList>
            <person name="Baker J.L."/>
            <person name="Morton J.T."/>
            <person name="Dinis M."/>
            <person name="Alvarez R."/>
            <person name="Tran N.C."/>
            <person name="Knight R."/>
            <person name="Edlund A."/>
        </authorList>
    </citation>
    <scope>NUCLEOTIDE SEQUENCE</scope>
    <source>
        <strain evidence="1">JCVI_25_bin.9</strain>
    </source>
</reference>
<comment type="caution">
    <text evidence="1">The sequence shown here is derived from an EMBL/GenBank/DDBJ whole genome shotgun (WGS) entry which is preliminary data.</text>
</comment>
<sequence length="150" mass="17838">MSITIFIGDKDMWISSKLLFLVTLSFTLYACKPKEYKQNKQQETDIQFINNQDLHYKILKVACDSCFPIHDIGYRVCIKLSNKEDSIIKTIKRETWLSLLQDSTTDYATNALLYSLYERDAIVLLYHRDINDWRLSMKESDLIFWKKHIK</sequence>
<dbReference type="AlphaFoldDB" id="A0A930I0S8"/>
<evidence type="ECO:0000313" key="1">
    <source>
        <dbReference type="EMBL" id="MBF1415853.1"/>
    </source>
</evidence>
<proteinExistence type="predicted"/>
<gene>
    <name evidence="1" type="ORF">HXN33_09775</name>
</gene>
<accession>A0A930I0S8</accession>
<evidence type="ECO:0000313" key="2">
    <source>
        <dbReference type="Proteomes" id="UP000757461"/>
    </source>
</evidence>
<organism evidence="1 2">
    <name type="scientific">Prevotella histicola</name>
    <dbReference type="NCBI Taxonomy" id="470565"/>
    <lineage>
        <taxon>Bacteria</taxon>
        <taxon>Pseudomonadati</taxon>
        <taxon>Bacteroidota</taxon>
        <taxon>Bacteroidia</taxon>
        <taxon>Bacteroidales</taxon>
        <taxon>Prevotellaceae</taxon>
        <taxon>Prevotella</taxon>
    </lineage>
</organism>
<dbReference type="Proteomes" id="UP000757461">
    <property type="component" value="Unassembled WGS sequence"/>
</dbReference>
<dbReference type="EMBL" id="JABZSQ010000241">
    <property type="protein sequence ID" value="MBF1415853.1"/>
    <property type="molecule type" value="Genomic_DNA"/>
</dbReference>
<protein>
    <submittedName>
        <fullName evidence="1">Uncharacterized protein</fullName>
    </submittedName>
</protein>